<dbReference type="AlphaFoldDB" id="A0A4Y2NTQ7"/>
<dbReference type="InterPro" id="IPR036397">
    <property type="entry name" value="RNaseH_sf"/>
</dbReference>
<dbReference type="Gene3D" id="3.30.420.10">
    <property type="entry name" value="Ribonuclease H-like superfamily/Ribonuclease H"/>
    <property type="match status" value="1"/>
</dbReference>
<evidence type="ECO:0000313" key="1">
    <source>
        <dbReference type="EMBL" id="GBN42701.1"/>
    </source>
</evidence>
<dbReference type="EMBL" id="BGPR01289415">
    <property type="protein sequence ID" value="GBN42701.1"/>
    <property type="molecule type" value="Genomic_DNA"/>
</dbReference>
<keyword evidence="2" id="KW-1185">Reference proteome</keyword>
<dbReference type="PANTHER" id="PTHR47326:SF1">
    <property type="entry name" value="HTH PSQ-TYPE DOMAIN-CONTAINING PROTEIN"/>
    <property type="match status" value="1"/>
</dbReference>
<name>A0A4Y2NTQ7_ARAVE</name>
<gene>
    <name evidence="1" type="ORF">AVEN_268104_1</name>
</gene>
<accession>A0A4Y2NTQ7</accession>
<dbReference type="Proteomes" id="UP000499080">
    <property type="component" value="Unassembled WGS sequence"/>
</dbReference>
<dbReference type="OrthoDB" id="6437429at2759"/>
<protein>
    <recommendedName>
        <fullName evidence="3">Tc1-like transposase DDE domain-containing protein</fullName>
    </recommendedName>
</protein>
<dbReference type="GO" id="GO:0003676">
    <property type="term" value="F:nucleic acid binding"/>
    <property type="evidence" value="ECO:0007669"/>
    <property type="project" value="InterPro"/>
</dbReference>
<evidence type="ECO:0008006" key="3">
    <source>
        <dbReference type="Google" id="ProtNLM"/>
    </source>
</evidence>
<organism evidence="1 2">
    <name type="scientific">Araneus ventricosus</name>
    <name type="common">Orbweaver spider</name>
    <name type="synonym">Epeira ventricosa</name>
    <dbReference type="NCBI Taxonomy" id="182803"/>
    <lineage>
        <taxon>Eukaryota</taxon>
        <taxon>Metazoa</taxon>
        <taxon>Ecdysozoa</taxon>
        <taxon>Arthropoda</taxon>
        <taxon>Chelicerata</taxon>
        <taxon>Arachnida</taxon>
        <taxon>Araneae</taxon>
        <taxon>Araneomorphae</taxon>
        <taxon>Entelegynae</taxon>
        <taxon>Araneoidea</taxon>
        <taxon>Araneidae</taxon>
        <taxon>Araneus</taxon>
    </lineage>
</organism>
<dbReference type="PANTHER" id="PTHR47326">
    <property type="entry name" value="TRANSPOSABLE ELEMENT TC3 TRANSPOSASE-LIKE PROTEIN"/>
    <property type="match status" value="1"/>
</dbReference>
<reference evidence="1 2" key="1">
    <citation type="journal article" date="2019" name="Sci. Rep.">
        <title>Orb-weaving spider Araneus ventricosus genome elucidates the spidroin gene catalogue.</title>
        <authorList>
            <person name="Kono N."/>
            <person name="Nakamura H."/>
            <person name="Ohtoshi R."/>
            <person name="Moran D.A.P."/>
            <person name="Shinohara A."/>
            <person name="Yoshida Y."/>
            <person name="Fujiwara M."/>
            <person name="Mori M."/>
            <person name="Tomita M."/>
            <person name="Arakawa K."/>
        </authorList>
    </citation>
    <scope>NUCLEOTIDE SEQUENCE [LARGE SCALE GENOMIC DNA]</scope>
</reference>
<proteinExistence type="predicted"/>
<evidence type="ECO:0000313" key="2">
    <source>
        <dbReference type="Proteomes" id="UP000499080"/>
    </source>
</evidence>
<sequence length="141" mass="15649">MQYRKWKEADHKSMCSALSHDAVIGPFFFADTSVTVNIYLDMLQNYAILQTQHIQPTAVFQQDGAPPHWRTDVRALLGTTFTNRCIGRGGPITQPPRSADVTPLDFIFWATSKTKSTKDDYGNATADMDGTGLLAGYPQGY</sequence>
<comment type="caution">
    <text evidence="1">The sequence shown here is derived from an EMBL/GenBank/DDBJ whole genome shotgun (WGS) entry which is preliminary data.</text>
</comment>